<dbReference type="Pfam" id="PF01872">
    <property type="entry name" value="RibD_C"/>
    <property type="match status" value="1"/>
</dbReference>
<evidence type="ECO:0000259" key="1">
    <source>
        <dbReference type="Pfam" id="PF01872"/>
    </source>
</evidence>
<dbReference type="PANTHER" id="PTHR38011:SF11">
    <property type="entry name" value="2,5-DIAMINO-6-RIBOSYLAMINO-4(3H)-PYRIMIDINONE 5'-PHOSPHATE REDUCTASE"/>
    <property type="match status" value="1"/>
</dbReference>
<dbReference type="SUPFAM" id="SSF53597">
    <property type="entry name" value="Dihydrofolate reductase-like"/>
    <property type="match status" value="1"/>
</dbReference>
<evidence type="ECO:0000313" key="3">
    <source>
        <dbReference type="Proteomes" id="UP001596321"/>
    </source>
</evidence>
<sequence length="185" mass="20234">MAQLIYASNMSLDGCTEDERGAFDWAPPDDEVFAFITDLMRSAGTYLYGRRMYETLAVWETDPSLAARSDLMADYAGAWQAADKVVYSSTLAEPSTARTRLERRFDPGAVHDLKATAGGDLLVGGPNLAAQALAAGLVDEIALFVWPIVLGGRNPALPTDARIDLELVDEHRFGNGVVHLRYRVR</sequence>
<comment type="caution">
    <text evidence="2">The sequence shown here is derived from an EMBL/GenBank/DDBJ whole genome shotgun (WGS) entry which is preliminary data.</text>
</comment>
<dbReference type="InterPro" id="IPR050765">
    <property type="entry name" value="Riboflavin_Biosynth_HTPR"/>
</dbReference>
<dbReference type="InterPro" id="IPR002734">
    <property type="entry name" value="RibDG_C"/>
</dbReference>
<dbReference type="Gene3D" id="3.40.430.10">
    <property type="entry name" value="Dihydrofolate Reductase, subunit A"/>
    <property type="match status" value="1"/>
</dbReference>
<accession>A0ABW1Y833</accession>
<keyword evidence="3" id="KW-1185">Reference proteome</keyword>
<evidence type="ECO:0000313" key="2">
    <source>
        <dbReference type="EMBL" id="MFC6506611.1"/>
    </source>
</evidence>
<proteinExistence type="predicted"/>
<dbReference type="InterPro" id="IPR024072">
    <property type="entry name" value="DHFR-like_dom_sf"/>
</dbReference>
<dbReference type="EMBL" id="JBHSUW010000001">
    <property type="protein sequence ID" value="MFC6506611.1"/>
    <property type="molecule type" value="Genomic_DNA"/>
</dbReference>
<reference evidence="3" key="1">
    <citation type="journal article" date="2019" name="Int. J. Syst. Evol. Microbiol.">
        <title>The Global Catalogue of Microorganisms (GCM) 10K type strain sequencing project: providing services to taxonomists for standard genome sequencing and annotation.</title>
        <authorList>
            <consortium name="The Broad Institute Genomics Platform"/>
            <consortium name="The Broad Institute Genome Sequencing Center for Infectious Disease"/>
            <person name="Wu L."/>
            <person name="Ma J."/>
        </authorList>
    </citation>
    <scope>NUCLEOTIDE SEQUENCE [LARGE SCALE GENOMIC DNA]</scope>
    <source>
        <strain evidence="3">JCM 4504</strain>
    </source>
</reference>
<organism evidence="2 3">
    <name type="scientific">Streptomyces plicatus</name>
    <dbReference type="NCBI Taxonomy" id="1922"/>
    <lineage>
        <taxon>Bacteria</taxon>
        <taxon>Bacillati</taxon>
        <taxon>Actinomycetota</taxon>
        <taxon>Actinomycetes</taxon>
        <taxon>Kitasatosporales</taxon>
        <taxon>Streptomycetaceae</taxon>
        <taxon>Streptomyces</taxon>
        <taxon>Streptomyces rochei group</taxon>
    </lineage>
</organism>
<feature type="domain" description="Bacterial bifunctional deaminase-reductase C-terminal" evidence="1">
    <location>
        <begin position="4"/>
        <end position="178"/>
    </location>
</feature>
<name>A0ABW1Y833_STRPL</name>
<dbReference type="RefSeq" id="WP_030968372.1">
    <property type="nucleotide sequence ID" value="NZ_BMUJ01000006.1"/>
</dbReference>
<dbReference type="Proteomes" id="UP001596321">
    <property type="component" value="Unassembled WGS sequence"/>
</dbReference>
<dbReference type="PANTHER" id="PTHR38011">
    <property type="entry name" value="DIHYDROFOLATE REDUCTASE FAMILY PROTEIN (AFU_ORTHOLOGUE AFUA_8G06820)"/>
    <property type="match status" value="1"/>
</dbReference>
<protein>
    <submittedName>
        <fullName evidence="2">Dihydrofolate reductase family protein</fullName>
    </submittedName>
</protein>
<gene>
    <name evidence="2" type="ORF">ACFQFF_35470</name>
</gene>